<keyword evidence="13" id="KW-1185">Reference proteome</keyword>
<evidence type="ECO:0000313" key="13">
    <source>
        <dbReference type="Proteomes" id="UP000014500"/>
    </source>
</evidence>
<dbReference type="GO" id="GO:0050684">
    <property type="term" value="P:regulation of mRNA processing"/>
    <property type="evidence" value="ECO:0007669"/>
    <property type="project" value="TreeGrafter"/>
</dbReference>
<organism evidence="12 13">
    <name type="scientific">Strigamia maritima</name>
    <name type="common">European centipede</name>
    <name type="synonym">Geophilus maritimus</name>
    <dbReference type="NCBI Taxonomy" id="126957"/>
    <lineage>
        <taxon>Eukaryota</taxon>
        <taxon>Metazoa</taxon>
        <taxon>Ecdysozoa</taxon>
        <taxon>Arthropoda</taxon>
        <taxon>Myriapoda</taxon>
        <taxon>Chilopoda</taxon>
        <taxon>Pleurostigmophora</taxon>
        <taxon>Geophilomorpha</taxon>
        <taxon>Linotaeniidae</taxon>
        <taxon>Strigamia</taxon>
    </lineage>
</organism>
<feature type="domain" description="Protein kinase" evidence="11">
    <location>
        <begin position="41"/>
        <end position="336"/>
    </location>
</feature>
<dbReference type="InterPro" id="IPR017441">
    <property type="entry name" value="Protein_kinase_ATP_BS"/>
</dbReference>
<dbReference type="InterPro" id="IPR000719">
    <property type="entry name" value="Prot_kinase_dom"/>
</dbReference>
<dbReference type="PROSITE" id="PS00108">
    <property type="entry name" value="PROTEIN_KINASE_ST"/>
    <property type="match status" value="1"/>
</dbReference>
<dbReference type="STRING" id="126957.T1J138"/>
<dbReference type="InterPro" id="IPR008271">
    <property type="entry name" value="Ser/Thr_kinase_AS"/>
</dbReference>
<dbReference type="PROSITE" id="PS50011">
    <property type="entry name" value="PROTEIN_KINASE_DOM"/>
    <property type="match status" value="1"/>
</dbReference>
<keyword evidence="5" id="KW-0418">Kinase</keyword>
<dbReference type="PANTHER" id="PTHR47634">
    <property type="entry name" value="PROTEIN KINASE DOMAIN-CONTAINING PROTEIN-RELATED"/>
    <property type="match status" value="1"/>
</dbReference>
<keyword evidence="2 10" id="KW-0723">Serine/threonine-protein kinase</keyword>
<dbReference type="GO" id="GO:0000245">
    <property type="term" value="P:spliceosomal complex assembly"/>
    <property type="evidence" value="ECO:0007669"/>
    <property type="project" value="TreeGrafter"/>
</dbReference>
<dbReference type="GO" id="GO:0004674">
    <property type="term" value="F:protein serine/threonine kinase activity"/>
    <property type="evidence" value="ECO:0007669"/>
    <property type="project" value="UniProtKB-KW"/>
</dbReference>
<comment type="catalytic activity">
    <reaction evidence="7">
        <text>L-threonyl-[protein] + ATP = O-phospho-L-threonyl-[protein] + ADP + H(+)</text>
        <dbReference type="Rhea" id="RHEA:46608"/>
        <dbReference type="Rhea" id="RHEA-COMP:11060"/>
        <dbReference type="Rhea" id="RHEA-COMP:11605"/>
        <dbReference type="ChEBI" id="CHEBI:15378"/>
        <dbReference type="ChEBI" id="CHEBI:30013"/>
        <dbReference type="ChEBI" id="CHEBI:30616"/>
        <dbReference type="ChEBI" id="CHEBI:61977"/>
        <dbReference type="ChEBI" id="CHEBI:456216"/>
        <dbReference type="EC" id="2.7.11.1"/>
    </reaction>
</comment>
<evidence type="ECO:0000256" key="3">
    <source>
        <dbReference type="ARBA" id="ARBA00022679"/>
    </source>
</evidence>
<evidence type="ECO:0000256" key="8">
    <source>
        <dbReference type="ARBA" id="ARBA00048679"/>
    </source>
</evidence>
<comment type="catalytic activity">
    <reaction evidence="8">
        <text>L-seryl-[protein] + ATP = O-phospho-L-seryl-[protein] + ADP + H(+)</text>
        <dbReference type="Rhea" id="RHEA:17989"/>
        <dbReference type="Rhea" id="RHEA-COMP:9863"/>
        <dbReference type="Rhea" id="RHEA-COMP:11604"/>
        <dbReference type="ChEBI" id="CHEBI:15378"/>
        <dbReference type="ChEBI" id="CHEBI:29999"/>
        <dbReference type="ChEBI" id="CHEBI:30616"/>
        <dbReference type="ChEBI" id="CHEBI:83421"/>
        <dbReference type="ChEBI" id="CHEBI:456216"/>
        <dbReference type="EC" id="2.7.11.1"/>
    </reaction>
</comment>
<dbReference type="HOGENOM" id="CLU_000288_81_13_1"/>
<evidence type="ECO:0000256" key="9">
    <source>
        <dbReference type="PROSITE-ProRule" id="PRU10141"/>
    </source>
</evidence>
<dbReference type="InterPro" id="IPR011009">
    <property type="entry name" value="Kinase-like_dom_sf"/>
</dbReference>
<evidence type="ECO:0000256" key="5">
    <source>
        <dbReference type="ARBA" id="ARBA00022777"/>
    </source>
</evidence>
<accession>T1J138</accession>
<dbReference type="InterPro" id="IPR051334">
    <property type="entry name" value="SRPK"/>
</dbReference>
<dbReference type="GO" id="GO:0005524">
    <property type="term" value="F:ATP binding"/>
    <property type="evidence" value="ECO:0007669"/>
    <property type="project" value="UniProtKB-UniRule"/>
</dbReference>
<evidence type="ECO:0000256" key="1">
    <source>
        <dbReference type="ARBA" id="ARBA00012513"/>
    </source>
</evidence>
<dbReference type="PhylomeDB" id="T1J138"/>
<dbReference type="Gene3D" id="1.10.510.10">
    <property type="entry name" value="Transferase(Phosphotransferase) domain 1"/>
    <property type="match status" value="1"/>
</dbReference>
<keyword evidence="4 9" id="KW-0547">Nucleotide-binding</keyword>
<evidence type="ECO:0000259" key="11">
    <source>
        <dbReference type="PROSITE" id="PS50011"/>
    </source>
</evidence>
<dbReference type="EMBL" id="JH431755">
    <property type="status" value="NOT_ANNOTATED_CDS"/>
    <property type="molecule type" value="Genomic_DNA"/>
</dbReference>
<dbReference type="SUPFAM" id="SSF56112">
    <property type="entry name" value="Protein kinase-like (PK-like)"/>
    <property type="match status" value="1"/>
</dbReference>
<keyword evidence="3" id="KW-0808">Transferase</keyword>
<evidence type="ECO:0000256" key="6">
    <source>
        <dbReference type="ARBA" id="ARBA00022840"/>
    </source>
</evidence>
<reference evidence="13" key="1">
    <citation type="submission" date="2011-05" db="EMBL/GenBank/DDBJ databases">
        <authorList>
            <person name="Richards S.R."/>
            <person name="Qu J."/>
            <person name="Jiang H."/>
            <person name="Jhangiani S.N."/>
            <person name="Agravi P."/>
            <person name="Goodspeed R."/>
            <person name="Gross S."/>
            <person name="Mandapat C."/>
            <person name="Jackson L."/>
            <person name="Mathew T."/>
            <person name="Pu L."/>
            <person name="Thornton R."/>
            <person name="Saada N."/>
            <person name="Wilczek-Boney K.B."/>
            <person name="Lee S."/>
            <person name="Kovar C."/>
            <person name="Wu Y."/>
            <person name="Scherer S.E."/>
            <person name="Worley K.C."/>
            <person name="Muzny D.M."/>
            <person name="Gibbs R."/>
        </authorList>
    </citation>
    <scope>NUCLEOTIDE SEQUENCE</scope>
    <source>
        <strain evidence="13">Brora</strain>
    </source>
</reference>
<dbReference type="OMA" id="ICISMEI"/>
<protein>
    <recommendedName>
        <fullName evidence="1">non-specific serine/threonine protein kinase</fullName>
        <ecNumber evidence="1">2.7.11.1</ecNumber>
    </recommendedName>
</protein>
<evidence type="ECO:0000256" key="2">
    <source>
        <dbReference type="ARBA" id="ARBA00022527"/>
    </source>
</evidence>
<evidence type="ECO:0000256" key="4">
    <source>
        <dbReference type="ARBA" id="ARBA00022741"/>
    </source>
</evidence>
<dbReference type="FunFam" id="1.10.510.10:FF:000275">
    <property type="entry name" value="SRSF protein kinase 2 isoform X3"/>
    <property type="match status" value="1"/>
</dbReference>
<dbReference type="SMART" id="SM00220">
    <property type="entry name" value="S_TKc"/>
    <property type="match status" value="1"/>
</dbReference>
<dbReference type="Pfam" id="PF00069">
    <property type="entry name" value="Pkinase"/>
    <property type="match status" value="1"/>
</dbReference>
<dbReference type="PROSITE" id="PS00107">
    <property type="entry name" value="PROTEIN_KINASE_ATP"/>
    <property type="match status" value="1"/>
</dbReference>
<sequence length="336" mass="38501">MEKLVNGFKELMENKTHSTSDVSKPYLECDFDNTMETDEKQEDPSLYRVGGYHPVNIGDVYRKRYIVVRKLGWGAFSTVWLCRDLKDLRYRALKISKVVKLLDNFTIRGVNGTHICMVFEVLGDNLLKLMIKSGDRCLPLTMVKSITRQVLEGLDYLHTKCGIIHTDIKLENVCVDRNNDISNDEVPVTIADLGNGCWVNRHFCDSIQTRPYRSPEVIVGGNYSANADVWSVACMAFELATGDYLFPFNRDYDDRSLRQDQSHLALIVQLLGDVPKQLAPKSKLFRKLLTREGKLRRSSNLETIGLFKLLTETYEWDVEEAEKFSDFLLPMLAIDP</sequence>
<evidence type="ECO:0000313" key="12">
    <source>
        <dbReference type="EnsemblMetazoa" id="SMAR007254-PA"/>
    </source>
</evidence>
<dbReference type="PANTHER" id="PTHR47634:SF9">
    <property type="entry name" value="PROTEIN KINASE DOMAIN-CONTAINING PROTEIN-RELATED"/>
    <property type="match status" value="1"/>
</dbReference>
<feature type="binding site" evidence="9">
    <location>
        <position position="94"/>
    </location>
    <ligand>
        <name>ATP</name>
        <dbReference type="ChEBI" id="CHEBI:30616"/>
    </ligand>
</feature>
<dbReference type="GO" id="GO:0005737">
    <property type="term" value="C:cytoplasm"/>
    <property type="evidence" value="ECO:0007669"/>
    <property type="project" value="TreeGrafter"/>
</dbReference>
<evidence type="ECO:0000256" key="10">
    <source>
        <dbReference type="RuleBase" id="RU000304"/>
    </source>
</evidence>
<evidence type="ECO:0000256" key="7">
    <source>
        <dbReference type="ARBA" id="ARBA00047899"/>
    </source>
</evidence>
<dbReference type="AlphaFoldDB" id="T1J138"/>
<reference evidence="12" key="2">
    <citation type="submission" date="2015-02" db="UniProtKB">
        <authorList>
            <consortium name="EnsemblMetazoa"/>
        </authorList>
    </citation>
    <scope>IDENTIFICATION</scope>
</reference>
<keyword evidence="6 9" id="KW-0067">ATP-binding</keyword>
<dbReference type="GO" id="GO:0005634">
    <property type="term" value="C:nucleus"/>
    <property type="evidence" value="ECO:0007669"/>
    <property type="project" value="TreeGrafter"/>
</dbReference>
<dbReference type="eggNOG" id="KOG1290">
    <property type="taxonomic scope" value="Eukaryota"/>
</dbReference>
<comment type="similarity">
    <text evidence="10">Belongs to the protein kinase superfamily.</text>
</comment>
<dbReference type="EnsemblMetazoa" id="SMAR007254-RA">
    <property type="protein sequence ID" value="SMAR007254-PA"/>
    <property type="gene ID" value="SMAR007254"/>
</dbReference>
<proteinExistence type="inferred from homology"/>
<name>T1J138_STRMM</name>
<dbReference type="Gene3D" id="3.30.200.20">
    <property type="entry name" value="Phosphorylase Kinase, domain 1"/>
    <property type="match status" value="1"/>
</dbReference>
<dbReference type="EC" id="2.7.11.1" evidence="1"/>
<dbReference type="Proteomes" id="UP000014500">
    <property type="component" value="Unassembled WGS sequence"/>
</dbReference>